<evidence type="ECO:0000313" key="2">
    <source>
        <dbReference type="Proteomes" id="UP001162741"/>
    </source>
</evidence>
<protein>
    <submittedName>
        <fullName evidence="1">Uncharacterized protein</fullName>
    </submittedName>
</protein>
<dbReference type="Proteomes" id="UP001162741">
    <property type="component" value="Chromosome"/>
</dbReference>
<dbReference type="RefSeq" id="WP_264280159.1">
    <property type="nucleotide sequence ID" value="NZ_CP107006.1"/>
</dbReference>
<keyword evidence="2" id="KW-1185">Reference proteome</keyword>
<organism evidence="1 2">
    <name type="scientific">Chitinophaga horti</name>
    <dbReference type="NCBI Taxonomy" id="2920382"/>
    <lineage>
        <taxon>Bacteria</taxon>
        <taxon>Pseudomonadati</taxon>
        <taxon>Bacteroidota</taxon>
        <taxon>Chitinophagia</taxon>
        <taxon>Chitinophagales</taxon>
        <taxon>Chitinophagaceae</taxon>
        <taxon>Chitinophaga</taxon>
    </lineage>
</organism>
<accession>A0ABY6IWM9</accession>
<name>A0ABY6IWM9_9BACT</name>
<gene>
    <name evidence="1" type="ORF">MKQ68_17005</name>
</gene>
<reference evidence="1" key="1">
    <citation type="submission" date="2022-10" db="EMBL/GenBank/DDBJ databases">
        <title>Chitinophaga sp. nov., isolated from soil.</title>
        <authorList>
            <person name="Jeon C.O."/>
        </authorList>
    </citation>
    <scope>NUCLEOTIDE SEQUENCE</scope>
    <source>
        <strain evidence="1">R8</strain>
    </source>
</reference>
<sequence>MPKSKDFPLNRRLKKGEVKAFIESGGAKLHREYTFDFYEKYRNGTEKRDEVYELPNGDFIYVFDPASQSVPGKGNYWQKDAFLRFVSWKKRVDEDYKHGRAASVDHWRHYTRLGNRLIEAGDSLLTVISTELDIPAELDYGYESLALIDNAIINYDLSRAWEVLYDALVFYIGQIIVERISGAWDINVKNYGGDYPYVTIPGTGEYYMPINIVRSELDGVKGSNLRKATSDEIRIHAFKQL</sequence>
<dbReference type="EMBL" id="CP107006">
    <property type="protein sequence ID" value="UYQ91788.1"/>
    <property type="molecule type" value="Genomic_DNA"/>
</dbReference>
<proteinExistence type="predicted"/>
<evidence type="ECO:0000313" key="1">
    <source>
        <dbReference type="EMBL" id="UYQ91788.1"/>
    </source>
</evidence>